<proteinExistence type="predicted"/>
<dbReference type="InterPro" id="IPR036390">
    <property type="entry name" value="WH_DNA-bd_sf"/>
</dbReference>
<dbReference type="Pfam" id="PF09339">
    <property type="entry name" value="HTH_IclR"/>
    <property type="match status" value="1"/>
</dbReference>
<dbReference type="InterPro" id="IPR036388">
    <property type="entry name" value="WH-like_DNA-bd_sf"/>
</dbReference>
<dbReference type="AlphaFoldDB" id="A0ABD5PN23"/>
<evidence type="ECO:0000313" key="3">
    <source>
        <dbReference type="Proteomes" id="UP001595898"/>
    </source>
</evidence>
<dbReference type="SUPFAM" id="SSF46785">
    <property type="entry name" value="Winged helix' DNA-binding domain"/>
    <property type="match status" value="1"/>
</dbReference>
<dbReference type="EMBL" id="JBHSFA010000004">
    <property type="protein sequence ID" value="MFC4541808.1"/>
    <property type="molecule type" value="Genomic_DNA"/>
</dbReference>
<protein>
    <submittedName>
        <fullName evidence="2">Helix-turn-helix domain-containing protein</fullName>
    </submittedName>
</protein>
<keyword evidence="3" id="KW-1185">Reference proteome</keyword>
<reference evidence="2 3" key="1">
    <citation type="journal article" date="2019" name="Int. J. Syst. Evol. Microbiol.">
        <title>The Global Catalogue of Microorganisms (GCM) 10K type strain sequencing project: providing services to taxonomists for standard genome sequencing and annotation.</title>
        <authorList>
            <consortium name="The Broad Institute Genomics Platform"/>
            <consortium name="The Broad Institute Genome Sequencing Center for Infectious Disease"/>
            <person name="Wu L."/>
            <person name="Ma J."/>
        </authorList>
    </citation>
    <scope>NUCLEOTIDE SEQUENCE [LARGE SCALE GENOMIC DNA]</scope>
    <source>
        <strain evidence="2 3">WLHS5</strain>
    </source>
</reference>
<organism evidence="2 3">
    <name type="scientific">Halosolutus amylolyticus</name>
    <dbReference type="NCBI Taxonomy" id="2932267"/>
    <lineage>
        <taxon>Archaea</taxon>
        <taxon>Methanobacteriati</taxon>
        <taxon>Methanobacteriota</taxon>
        <taxon>Stenosarchaea group</taxon>
        <taxon>Halobacteria</taxon>
        <taxon>Halobacteriales</taxon>
        <taxon>Natrialbaceae</taxon>
        <taxon>Halosolutus</taxon>
    </lineage>
</organism>
<name>A0ABD5PN23_9EURY</name>
<evidence type="ECO:0000313" key="2">
    <source>
        <dbReference type="EMBL" id="MFC4541808.1"/>
    </source>
</evidence>
<dbReference type="RefSeq" id="WP_321575784.1">
    <property type="nucleotide sequence ID" value="NZ_JALIQP010000008.1"/>
</dbReference>
<feature type="domain" description="HTH iclR-type" evidence="1">
    <location>
        <begin position="16"/>
        <end position="55"/>
    </location>
</feature>
<evidence type="ECO:0000259" key="1">
    <source>
        <dbReference type="Pfam" id="PF09339"/>
    </source>
</evidence>
<gene>
    <name evidence="2" type="ORF">ACFO5R_07690</name>
</gene>
<dbReference type="InterPro" id="IPR005471">
    <property type="entry name" value="Tscrpt_reg_IclR_N"/>
</dbReference>
<comment type="caution">
    <text evidence="2">The sequence shown here is derived from an EMBL/GenBank/DDBJ whole genome shotgun (WGS) entry which is preliminary data.</text>
</comment>
<sequence length="63" mass="6739">MPDDLDSAQAKLVYLYLATTGGSTIEDLSRTLALKKITVLSLLNTLSSGGYVAQRDETYVVTG</sequence>
<dbReference type="Proteomes" id="UP001595898">
    <property type="component" value="Unassembled WGS sequence"/>
</dbReference>
<accession>A0ABD5PN23</accession>
<dbReference type="Gene3D" id="1.10.10.10">
    <property type="entry name" value="Winged helix-like DNA-binding domain superfamily/Winged helix DNA-binding domain"/>
    <property type="match status" value="1"/>
</dbReference>